<feature type="transmembrane region" description="Helical" evidence="1">
    <location>
        <begin position="108"/>
        <end position="129"/>
    </location>
</feature>
<evidence type="ECO:0000313" key="2">
    <source>
        <dbReference type="EMBL" id="MDX8151756.1"/>
    </source>
</evidence>
<accession>A0ABU4VLE7</accession>
<comment type="caution">
    <text evidence="2">The sequence shown here is derived from an EMBL/GenBank/DDBJ whole genome shotgun (WGS) entry which is preliminary data.</text>
</comment>
<evidence type="ECO:0000313" key="3">
    <source>
        <dbReference type="Proteomes" id="UP001277761"/>
    </source>
</evidence>
<evidence type="ECO:0000256" key="1">
    <source>
        <dbReference type="SAM" id="Phobius"/>
    </source>
</evidence>
<dbReference type="Proteomes" id="UP001277761">
    <property type="component" value="Unassembled WGS sequence"/>
</dbReference>
<keyword evidence="1" id="KW-1133">Transmembrane helix</keyword>
<name>A0ABU4VLE7_9ACTN</name>
<dbReference type="RefSeq" id="WP_319953909.1">
    <property type="nucleotide sequence ID" value="NZ_JAXAVX010000003.1"/>
</dbReference>
<sequence>MARDRPSPLVRSGTAELAAGALSGWVFTLCRQQPELARRLGIKHPARIRQWHLDLAALGTASVALGAALPDAPRVPTRALQIGAWTIAMAFLPLAFSDDLDQGLPYQAAAVGSFVATTVGFCGLAVHAWRAGR</sequence>
<gene>
    <name evidence="2" type="ORF">SK069_09140</name>
</gene>
<keyword evidence="3" id="KW-1185">Reference proteome</keyword>
<keyword evidence="1" id="KW-0812">Transmembrane</keyword>
<reference evidence="2 3" key="1">
    <citation type="submission" date="2023-11" db="EMBL/GenBank/DDBJ databases">
        <authorList>
            <person name="Xu M."/>
            <person name="Jiang T."/>
        </authorList>
    </citation>
    <scope>NUCLEOTIDE SEQUENCE [LARGE SCALE GENOMIC DNA]</scope>
    <source>
        <strain evidence="2 3">SD</strain>
    </source>
</reference>
<keyword evidence="1" id="KW-0472">Membrane</keyword>
<protein>
    <submittedName>
        <fullName evidence="2">Uncharacterized protein</fullName>
    </submittedName>
</protein>
<dbReference type="EMBL" id="JAXAVX010000003">
    <property type="protein sequence ID" value="MDX8151756.1"/>
    <property type="molecule type" value="Genomic_DNA"/>
</dbReference>
<organism evidence="2 3">
    <name type="scientific">Patulibacter brassicae</name>
    <dbReference type="NCBI Taxonomy" id="1705717"/>
    <lineage>
        <taxon>Bacteria</taxon>
        <taxon>Bacillati</taxon>
        <taxon>Actinomycetota</taxon>
        <taxon>Thermoleophilia</taxon>
        <taxon>Solirubrobacterales</taxon>
        <taxon>Patulibacteraceae</taxon>
        <taxon>Patulibacter</taxon>
    </lineage>
</organism>
<feature type="transmembrane region" description="Helical" evidence="1">
    <location>
        <begin position="75"/>
        <end position="96"/>
    </location>
</feature>
<proteinExistence type="predicted"/>